<dbReference type="RefSeq" id="WP_011766468.1">
    <property type="nucleotide sequence ID" value="NC_008702.1"/>
</dbReference>
<evidence type="ECO:0000259" key="10">
    <source>
        <dbReference type="Pfam" id="PF04316"/>
    </source>
</evidence>
<dbReference type="OrthoDB" id="9181369at2"/>
<dbReference type="NCBIfam" id="TIGR03824">
    <property type="entry name" value="FlgM_jcvi"/>
    <property type="match status" value="1"/>
</dbReference>
<evidence type="ECO:0000313" key="12">
    <source>
        <dbReference type="Proteomes" id="UP000002588"/>
    </source>
</evidence>
<sequence length="98" mass="10301">MKIESSGKPVAGVSVAENRGRVNTPKTETPASSDKVQLSSLSSTLQKAEAAMENTPAVDSSRVAEIRQAIAEGRFKIDSSKIADGLINSVRDLLGDKS</sequence>
<proteinExistence type="inferred from homology"/>
<keyword evidence="3" id="KW-0678">Repressor</keyword>
<keyword evidence="5" id="KW-0805">Transcription regulation</keyword>
<evidence type="ECO:0000256" key="2">
    <source>
        <dbReference type="ARBA" id="ARBA00017823"/>
    </source>
</evidence>
<keyword evidence="6" id="KW-0804">Transcription</keyword>
<dbReference type="Pfam" id="PF04316">
    <property type="entry name" value="FlgM"/>
    <property type="match status" value="1"/>
</dbReference>
<evidence type="ECO:0000256" key="5">
    <source>
        <dbReference type="ARBA" id="ARBA00023015"/>
    </source>
</evidence>
<evidence type="ECO:0000256" key="7">
    <source>
        <dbReference type="ARBA" id="ARBA00024739"/>
    </source>
</evidence>
<dbReference type="GO" id="GO:0044781">
    <property type="term" value="P:bacterial-type flagellum organization"/>
    <property type="evidence" value="ECO:0007669"/>
    <property type="project" value="UniProtKB-KW"/>
</dbReference>
<comment type="similarity">
    <text evidence="1">Belongs to the FlgM family.</text>
</comment>
<keyword evidence="11" id="KW-0282">Flagellum</keyword>
<dbReference type="InterPro" id="IPR035890">
    <property type="entry name" value="Anti-sigma-28_factor_FlgM_sf"/>
</dbReference>
<keyword evidence="11" id="KW-0966">Cell projection</keyword>
<accession>A1K953</accession>
<dbReference type="SUPFAM" id="SSF101498">
    <property type="entry name" value="Anti-sigma factor FlgM"/>
    <property type="match status" value="1"/>
</dbReference>
<dbReference type="eggNOG" id="COG2747">
    <property type="taxonomic scope" value="Bacteria"/>
</dbReference>
<evidence type="ECO:0000256" key="8">
    <source>
        <dbReference type="ARBA" id="ARBA00030117"/>
    </source>
</evidence>
<keyword evidence="12" id="KW-1185">Reference proteome</keyword>
<gene>
    <name evidence="11" type="ordered locus">azo2742</name>
</gene>
<dbReference type="InterPro" id="IPR007412">
    <property type="entry name" value="FlgM"/>
</dbReference>
<dbReference type="Proteomes" id="UP000002588">
    <property type="component" value="Chromosome"/>
</dbReference>
<dbReference type="InterPro" id="IPR031316">
    <property type="entry name" value="FlgM_C"/>
</dbReference>
<feature type="domain" description="Anti-sigma-28 factor FlgM C-terminal" evidence="10">
    <location>
        <begin position="34"/>
        <end position="88"/>
    </location>
</feature>
<dbReference type="STRING" id="62928.azo2742"/>
<reference evidence="11 12" key="1">
    <citation type="journal article" date="2006" name="Nat. Biotechnol.">
        <title>Complete genome of the mutualistic, N2-fixing grass endophyte Azoarcus sp. strain BH72.</title>
        <authorList>
            <person name="Krause A."/>
            <person name="Ramakumar A."/>
            <person name="Bartels D."/>
            <person name="Battistoni F."/>
            <person name="Bekel T."/>
            <person name="Boch J."/>
            <person name="Boehm M."/>
            <person name="Friedrich F."/>
            <person name="Hurek T."/>
            <person name="Krause L."/>
            <person name="Linke B."/>
            <person name="McHardy A.C."/>
            <person name="Sarkar A."/>
            <person name="Schneiker S."/>
            <person name="Syed A.A."/>
            <person name="Thauer R."/>
            <person name="Vorhoelter F.-J."/>
            <person name="Weidner S."/>
            <person name="Puehler A."/>
            <person name="Reinhold-Hurek B."/>
            <person name="Kaiser O."/>
            <person name="Goesmann A."/>
        </authorList>
    </citation>
    <scope>NUCLEOTIDE SEQUENCE [LARGE SCALE GENOMIC DNA]</scope>
    <source>
        <strain evidence="11 12">BH72</strain>
    </source>
</reference>
<evidence type="ECO:0000256" key="3">
    <source>
        <dbReference type="ARBA" id="ARBA00022491"/>
    </source>
</evidence>
<evidence type="ECO:0000256" key="1">
    <source>
        <dbReference type="ARBA" id="ARBA00005322"/>
    </source>
</evidence>
<keyword evidence="11" id="KW-0969">Cilium</keyword>
<organism evidence="11 12">
    <name type="scientific">Azoarcus sp. (strain BH72)</name>
    <dbReference type="NCBI Taxonomy" id="418699"/>
    <lineage>
        <taxon>Bacteria</taxon>
        <taxon>Pseudomonadati</taxon>
        <taxon>Pseudomonadota</taxon>
        <taxon>Betaproteobacteria</taxon>
        <taxon>Rhodocyclales</taxon>
        <taxon>Zoogloeaceae</taxon>
        <taxon>Azoarcus</taxon>
    </lineage>
</organism>
<evidence type="ECO:0000256" key="9">
    <source>
        <dbReference type="SAM" id="MobiDB-lite"/>
    </source>
</evidence>
<evidence type="ECO:0000313" key="11">
    <source>
        <dbReference type="EMBL" id="CAL95358.1"/>
    </source>
</evidence>
<evidence type="ECO:0000256" key="6">
    <source>
        <dbReference type="ARBA" id="ARBA00023163"/>
    </source>
</evidence>
<name>A1K953_AZOSB</name>
<keyword evidence="4" id="KW-1005">Bacterial flagellum biogenesis</keyword>
<dbReference type="KEGG" id="aoa:dqs_2877"/>
<feature type="compositionally biased region" description="Polar residues" evidence="9">
    <location>
        <begin position="24"/>
        <end position="37"/>
    </location>
</feature>
<evidence type="ECO:0000256" key="4">
    <source>
        <dbReference type="ARBA" id="ARBA00022795"/>
    </source>
</evidence>
<dbReference type="KEGG" id="azo:azo2742"/>
<dbReference type="HOGENOM" id="CLU_149304_1_1_4"/>
<protein>
    <recommendedName>
        <fullName evidence="2">Negative regulator of flagellin synthesis</fullName>
    </recommendedName>
    <alternativeName>
        <fullName evidence="8">Anti-sigma-28 factor</fullName>
    </alternativeName>
</protein>
<comment type="function">
    <text evidence="7">Responsible for the coupling of flagellin expression to flagellar assembly by preventing expression of the flagellin genes when a component of the middle class of proteins is defective. It negatively regulates flagellar genes by inhibiting the activity of FliA by directly binding to FliA.</text>
</comment>
<dbReference type="AlphaFoldDB" id="A1K953"/>
<dbReference type="GO" id="GO:0045892">
    <property type="term" value="P:negative regulation of DNA-templated transcription"/>
    <property type="evidence" value="ECO:0007669"/>
    <property type="project" value="InterPro"/>
</dbReference>
<dbReference type="EMBL" id="AM406670">
    <property type="protein sequence ID" value="CAL95358.1"/>
    <property type="molecule type" value="Genomic_DNA"/>
</dbReference>
<feature type="region of interest" description="Disordered" evidence="9">
    <location>
        <begin position="1"/>
        <end position="38"/>
    </location>
</feature>